<dbReference type="InterPro" id="IPR036390">
    <property type="entry name" value="WH_DNA-bd_sf"/>
</dbReference>
<comment type="caution">
    <text evidence="6">The sequence shown here is derived from an EMBL/GenBank/DDBJ whole genome shotgun (WGS) entry which is preliminary data.</text>
</comment>
<dbReference type="PANTHER" id="PTHR30419">
    <property type="entry name" value="HTH-TYPE TRANSCRIPTIONAL REGULATOR YBHD"/>
    <property type="match status" value="1"/>
</dbReference>
<evidence type="ECO:0000256" key="4">
    <source>
        <dbReference type="ARBA" id="ARBA00023163"/>
    </source>
</evidence>
<dbReference type="InterPro" id="IPR050950">
    <property type="entry name" value="HTH-type_LysR_regulators"/>
</dbReference>
<evidence type="ECO:0000259" key="5">
    <source>
        <dbReference type="PROSITE" id="PS50931"/>
    </source>
</evidence>
<dbReference type="PRINTS" id="PR00039">
    <property type="entry name" value="HTHLYSR"/>
</dbReference>
<dbReference type="PROSITE" id="PS50931">
    <property type="entry name" value="HTH_LYSR"/>
    <property type="match status" value="1"/>
</dbReference>
<dbReference type="SUPFAM" id="SSF46785">
    <property type="entry name" value="Winged helix' DNA-binding domain"/>
    <property type="match status" value="1"/>
</dbReference>
<dbReference type="Pfam" id="PF03466">
    <property type="entry name" value="LysR_substrate"/>
    <property type="match status" value="1"/>
</dbReference>
<dbReference type="PANTHER" id="PTHR30419:SF8">
    <property type="entry name" value="NITROGEN ASSIMILATION TRANSCRIPTIONAL ACTIVATOR-RELATED"/>
    <property type="match status" value="1"/>
</dbReference>
<proteinExistence type="inferred from homology"/>
<dbReference type="RefSeq" id="WP_222991125.1">
    <property type="nucleotide sequence ID" value="NZ_JAINVV010000008.1"/>
</dbReference>
<dbReference type="Gene3D" id="3.40.190.290">
    <property type="match status" value="1"/>
</dbReference>
<evidence type="ECO:0000256" key="3">
    <source>
        <dbReference type="ARBA" id="ARBA00023125"/>
    </source>
</evidence>
<evidence type="ECO:0000313" key="7">
    <source>
        <dbReference type="Proteomes" id="UP000706039"/>
    </source>
</evidence>
<dbReference type="Gene3D" id="1.10.10.10">
    <property type="entry name" value="Winged helix-like DNA-binding domain superfamily/Winged helix DNA-binding domain"/>
    <property type="match status" value="1"/>
</dbReference>
<dbReference type="Proteomes" id="UP000706039">
    <property type="component" value="Unassembled WGS sequence"/>
</dbReference>
<feature type="domain" description="HTH lysR-type" evidence="5">
    <location>
        <begin position="19"/>
        <end position="76"/>
    </location>
</feature>
<evidence type="ECO:0000256" key="1">
    <source>
        <dbReference type="ARBA" id="ARBA00009437"/>
    </source>
</evidence>
<comment type="similarity">
    <text evidence="1">Belongs to the LysR transcriptional regulatory family.</text>
</comment>
<organism evidence="6 7">
    <name type="scientific">Sphingomonas colocasiae</name>
    <dbReference type="NCBI Taxonomy" id="1848973"/>
    <lineage>
        <taxon>Bacteria</taxon>
        <taxon>Pseudomonadati</taxon>
        <taxon>Pseudomonadota</taxon>
        <taxon>Alphaproteobacteria</taxon>
        <taxon>Sphingomonadales</taxon>
        <taxon>Sphingomonadaceae</taxon>
        <taxon>Sphingomonas</taxon>
    </lineage>
</organism>
<dbReference type="EMBL" id="JAINVV010000008">
    <property type="protein sequence ID" value="MBY8824027.1"/>
    <property type="molecule type" value="Genomic_DNA"/>
</dbReference>
<accession>A0ABS7PUG0</accession>
<evidence type="ECO:0000313" key="6">
    <source>
        <dbReference type="EMBL" id="MBY8824027.1"/>
    </source>
</evidence>
<name>A0ABS7PUG0_9SPHN</name>
<sequence length="320" mass="34899">MAASAGLHARTTDEVFSRLKLRHLNLLVEVAARGNIVHAASSLNVAQPAATKIIRNLEAALGRRLFQRIAHGVVPTHYGEVVVRRARRILGEVHHTGEELQALSQGMTGHVTVGTLLAAAPSLLPHGIVALKRERPEISFSLVEDSHETLMAMLRLGDLDCVVGYLSGRAPDAGLVQEILCHEPVAITVRRDHPLAGKPVVTLGDLQAQQWIMPPAETALRRQLEFCFRKAGRALPREAVESISILANFSMLKASDMVAALPCNVVDTQPDLCRLPIDFVIGSGAIGVTRRAEADITPAADHFLHLLKRVAREREDRTRH</sequence>
<dbReference type="InterPro" id="IPR036388">
    <property type="entry name" value="WH-like_DNA-bd_sf"/>
</dbReference>
<protein>
    <submittedName>
        <fullName evidence="6">LysR family transcriptional regulator</fullName>
    </submittedName>
</protein>
<dbReference type="InterPro" id="IPR000847">
    <property type="entry name" value="LysR_HTH_N"/>
</dbReference>
<evidence type="ECO:0000256" key="2">
    <source>
        <dbReference type="ARBA" id="ARBA00023015"/>
    </source>
</evidence>
<keyword evidence="4" id="KW-0804">Transcription</keyword>
<keyword evidence="2" id="KW-0805">Transcription regulation</keyword>
<gene>
    <name evidence="6" type="ORF">K7G82_17105</name>
</gene>
<keyword evidence="3" id="KW-0238">DNA-binding</keyword>
<dbReference type="SUPFAM" id="SSF53850">
    <property type="entry name" value="Periplasmic binding protein-like II"/>
    <property type="match status" value="1"/>
</dbReference>
<reference evidence="6 7" key="1">
    <citation type="submission" date="2021-08" db="EMBL/GenBank/DDBJ databases">
        <authorList>
            <person name="Tuo L."/>
        </authorList>
    </citation>
    <scope>NUCLEOTIDE SEQUENCE [LARGE SCALE GENOMIC DNA]</scope>
    <source>
        <strain evidence="6 7">JCM 31229</strain>
    </source>
</reference>
<dbReference type="Pfam" id="PF00126">
    <property type="entry name" value="HTH_1"/>
    <property type="match status" value="1"/>
</dbReference>
<keyword evidence="7" id="KW-1185">Reference proteome</keyword>
<dbReference type="InterPro" id="IPR005119">
    <property type="entry name" value="LysR_subst-bd"/>
</dbReference>